<dbReference type="EMBL" id="QJVJ01000002">
    <property type="protein sequence ID" value="PYI56227.1"/>
    <property type="molecule type" value="Genomic_DNA"/>
</dbReference>
<gene>
    <name evidence="2" type="ORF">DLM86_04365</name>
</gene>
<proteinExistence type="predicted"/>
<protein>
    <submittedName>
        <fullName evidence="2">Aminopeptidase</fullName>
    </submittedName>
</protein>
<reference evidence="2 3" key="1">
    <citation type="submission" date="2018-05" db="EMBL/GenBank/DDBJ databases">
        <title>Paenibacillus flagellatus sp. nov., isolated from selenium mineral soil.</title>
        <authorList>
            <person name="Dai X."/>
        </authorList>
    </citation>
    <scope>NUCLEOTIDE SEQUENCE [LARGE SCALE GENOMIC DNA]</scope>
    <source>
        <strain evidence="2 3">DXL2</strain>
    </source>
</reference>
<dbReference type="GO" id="GO:0006508">
    <property type="term" value="P:proteolysis"/>
    <property type="evidence" value="ECO:0007669"/>
    <property type="project" value="InterPro"/>
</dbReference>
<dbReference type="AlphaFoldDB" id="A0A2V5KVQ7"/>
<keyword evidence="3" id="KW-1185">Reference proteome</keyword>
<name>A0A2V5KVQ7_9BACL</name>
<comment type="caution">
    <text evidence="2">The sequence shown here is derived from an EMBL/GenBank/DDBJ whole genome shotgun (WGS) entry which is preliminary data.</text>
</comment>
<dbReference type="SUPFAM" id="SSF144052">
    <property type="entry name" value="Thermophilic metalloprotease-like"/>
    <property type="match status" value="1"/>
</dbReference>
<keyword evidence="2" id="KW-0031">Aminopeptidase</keyword>
<dbReference type="Proteomes" id="UP000247476">
    <property type="component" value="Unassembled WGS sequence"/>
</dbReference>
<evidence type="ECO:0000313" key="2">
    <source>
        <dbReference type="EMBL" id="PYI56227.1"/>
    </source>
</evidence>
<dbReference type="Pfam" id="PF26233">
    <property type="entry name" value="NicX"/>
    <property type="match status" value="1"/>
</dbReference>
<dbReference type="PANTHER" id="PTHR34448">
    <property type="entry name" value="AMINOPEPTIDASE"/>
    <property type="match status" value="1"/>
</dbReference>
<dbReference type="GO" id="GO:0046872">
    <property type="term" value="F:metal ion binding"/>
    <property type="evidence" value="ECO:0007669"/>
    <property type="project" value="UniProtKB-KW"/>
</dbReference>
<dbReference type="PANTHER" id="PTHR34448:SF1">
    <property type="entry name" value="BLL6088 PROTEIN"/>
    <property type="match status" value="1"/>
</dbReference>
<dbReference type="InterPro" id="IPR058739">
    <property type="entry name" value="NicX"/>
</dbReference>
<keyword evidence="2" id="KW-0645">Protease</keyword>
<dbReference type="InterPro" id="IPR052170">
    <property type="entry name" value="M29_Exopeptidase"/>
</dbReference>
<organism evidence="2 3">
    <name type="scientific">Paenibacillus flagellatus</name>
    <dbReference type="NCBI Taxonomy" id="2211139"/>
    <lineage>
        <taxon>Bacteria</taxon>
        <taxon>Bacillati</taxon>
        <taxon>Bacillota</taxon>
        <taxon>Bacilli</taxon>
        <taxon>Bacillales</taxon>
        <taxon>Paenibacillaceae</taxon>
        <taxon>Paenibacillus</taxon>
    </lineage>
</organism>
<keyword evidence="2" id="KW-0378">Hydrolase</keyword>
<keyword evidence="1" id="KW-0479">Metal-binding</keyword>
<sequence length="316" mass="33705">MDQTLVDTSCKLLQRCMGVKPGEKLLVVADDPKKDIGEALYEAAKRVGAEAMLMVMSERDKSGQEPPEPVSEAMKRSDVVVCVTRHSLTHTKARKEAVAHGARIATMPGITRDMFLEGAVAADYDQVKRLTERVTELLGRGDRVRIEKDGRSLTFSIAGRVGVASTGVYRNPGESGNLPSGEGYIAPVEGSGSGRIVVDGSIAGIGRIDSPVELTIENGRLVEATGAAAGRLLDMLGDGDGRMLGEFGIGTNDKARITGVVLEDEKVYGTIHVAFGSNHTFGGTIEAGVHIDLVVSRPDVYVDDVKMMDRGRLLLD</sequence>
<dbReference type="GO" id="GO:0004177">
    <property type="term" value="F:aminopeptidase activity"/>
    <property type="evidence" value="ECO:0007669"/>
    <property type="project" value="UniProtKB-KW"/>
</dbReference>
<dbReference type="RefSeq" id="WP_110838755.1">
    <property type="nucleotide sequence ID" value="NZ_QJVJ01000002.1"/>
</dbReference>
<dbReference type="OrthoDB" id="9803993at2"/>
<evidence type="ECO:0000256" key="1">
    <source>
        <dbReference type="ARBA" id="ARBA00022723"/>
    </source>
</evidence>
<evidence type="ECO:0000313" key="3">
    <source>
        <dbReference type="Proteomes" id="UP000247476"/>
    </source>
</evidence>
<accession>A0A2V5KVQ7</accession>